<reference evidence="4 5" key="1">
    <citation type="submission" date="2018-06" db="EMBL/GenBank/DDBJ databases">
        <title>Genomic Encyclopedia of Archaeal and Bacterial Type Strains, Phase II (KMG-II): from individual species to whole genera.</title>
        <authorList>
            <person name="Goeker M."/>
        </authorList>
    </citation>
    <scope>NUCLEOTIDE SEQUENCE [LARGE SCALE GENOMIC DNA]</scope>
    <source>
        <strain evidence="4 5">DSM 23857</strain>
    </source>
</reference>
<feature type="domain" description="Secretion system C-terminal sorting" evidence="3">
    <location>
        <begin position="494"/>
        <end position="558"/>
    </location>
</feature>
<dbReference type="RefSeq" id="WP_111597913.1">
    <property type="nucleotide sequence ID" value="NZ_QLLL01000004.1"/>
</dbReference>
<keyword evidence="5" id="KW-1185">Reference proteome</keyword>
<protein>
    <submittedName>
        <fullName evidence="4">Putative secreted protein (Por secretion system target)</fullName>
    </submittedName>
</protein>
<evidence type="ECO:0000256" key="2">
    <source>
        <dbReference type="SAM" id="SignalP"/>
    </source>
</evidence>
<organism evidence="4 5">
    <name type="scientific">Chitinophaga skermanii</name>
    <dbReference type="NCBI Taxonomy" id="331697"/>
    <lineage>
        <taxon>Bacteria</taxon>
        <taxon>Pseudomonadati</taxon>
        <taxon>Bacteroidota</taxon>
        <taxon>Chitinophagia</taxon>
        <taxon>Chitinophagales</taxon>
        <taxon>Chitinophagaceae</taxon>
        <taxon>Chitinophaga</taxon>
    </lineage>
</organism>
<dbReference type="AlphaFoldDB" id="A0A327QL87"/>
<accession>A0A327QL87</accession>
<feature type="region of interest" description="Disordered" evidence="1">
    <location>
        <begin position="98"/>
        <end position="117"/>
    </location>
</feature>
<evidence type="ECO:0000259" key="3">
    <source>
        <dbReference type="Pfam" id="PF18962"/>
    </source>
</evidence>
<dbReference type="Pfam" id="PF09471">
    <property type="entry name" value="Peptidase_M64"/>
    <property type="match status" value="1"/>
</dbReference>
<gene>
    <name evidence="4" type="ORF">LX64_02466</name>
</gene>
<feature type="compositionally biased region" description="Polar residues" evidence="1">
    <location>
        <begin position="108"/>
        <end position="117"/>
    </location>
</feature>
<feature type="signal peptide" evidence="2">
    <location>
        <begin position="1"/>
        <end position="28"/>
    </location>
</feature>
<comment type="caution">
    <text evidence="4">The sequence shown here is derived from an EMBL/GenBank/DDBJ whole genome shotgun (WGS) entry which is preliminary data.</text>
</comment>
<feature type="chain" id="PRO_5016267656" evidence="2">
    <location>
        <begin position="29"/>
        <end position="561"/>
    </location>
</feature>
<dbReference type="EMBL" id="QLLL01000004">
    <property type="protein sequence ID" value="RAJ05309.1"/>
    <property type="molecule type" value="Genomic_DNA"/>
</dbReference>
<name>A0A327QL87_9BACT</name>
<keyword evidence="2" id="KW-0732">Signal</keyword>
<dbReference type="Gene3D" id="3.40.390.10">
    <property type="entry name" value="Collagenase (Catalytic Domain)"/>
    <property type="match status" value="1"/>
</dbReference>
<dbReference type="GO" id="GO:0008237">
    <property type="term" value="F:metallopeptidase activity"/>
    <property type="evidence" value="ECO:0007669"/>
    <property type="project" value="InterPro"/>
</dbReference>
<dbReference type="InterPro" id="IPR019026">
    <property type="entry name" value="Peptidase_M64_IgA"/>
</dbReference>
<evidence type="ECO:0000256" key="1">
    <source>
        <dbReference type="SAM" id="MobiDB-lite"/>
    </source>
</evidence>
<evidence type="ECO:0000313" key="5">
    <source>
        <dbReference type="Proteomes" id="UP000249547"/>
    </source>
</evidence>
<dbReference type="Proteomes" id="UP000249547">
    <property type="component" value="Unassembled WGS sequence"/>
</dbReference>
<proteinExistence type="predicted"/>
<dbReference type="InterPro" id="IPR026444">
    <property type="entry name" value="Secre_tail"/>
</dbReference>
<dbReference type="Pfam" id="PF18962">
    <property type="entry name" value="Por_Secre_tail"/>
    <property type="match status" value="1"/>
</dbReference>
<evidence type="ECO:0000313" key="4">
    <source>
        <dbReference type="EMBL" id="RAJ05309.1"/>
    </source>
</evidence>
<dbReference type="OrthoDB" id="1494595at2"/>
<dbReference type="InterPro" id="IPR024079">
    <property type="entry name" value="MetalloPept_cat_dom_sf"/>
</dbReference>
<dbReference type="NCBIfam" id="TIGR04183">
    <property type="entry name" value="Por_Secre_tail"/>
    <property type="match status" value="1"/>
</dbReference>
<sequence>MHNSKSFLNGLLRVFVPVCLLMCVEAQAQTFPIDSLQYNGPRNKRINLVFVSDGYTSAELTNFVTNATTVNTALMNTVPFSNYKTFFNTYVVKVPSTNSGTKHPGTASDESSSGGQPVANPTTYFSSTFDYGGIHRLVYQSSLTPITNVLSANLPQYNQGFVLANSTYYGGAGGTYATATTHASSAEIAIHEIGHSFGALADEYWAGAGYAAEKANMTQTSSPTTVKWKNWIGINGTGVYAYGTSGAQATWYRPHQSCKMQYLGYAFCSVCTEAFVSKFHSLVNMIDSYLPTSTSFTLVGTGATSFSVTHLQTSNNTIKVKWYLNNSTTPFATGASVSIPYATFVNGTNTVKASVIDSTGLSKSYLPAVGYVKNVTWTVTKSTGMLAVADLAGEIKNNVGYISWAVPEVNGDEQFFIARSIDGINFKTVNTLQSQPGLNRYTFIDSDIQLPVSYYKVSVKRGSNIVSSDAIRLQKALSSLSYKVYQDALARRYNINYASETNLNVYITITNANGQQVLKRDLGKTSQSSTYTFDLANQPPGVYYMTLFIGNESETTKLMAL</sequence>